<evidence type="ECO:0008006" key="3">
    <source>
        <dbReference type="Google" id="ProtNLM"/>
    </source>
</evidence>
<name>A0ABP9CNH4_9ACTN</name>
<sequence length="111" mass="11832">MTHADGELVVTQEAIDTIAGAYEQAAADLRELATTFAHTYGREPWGTLPSILQLQSMYEELALGDKGSAVVRLNEFADRAASLAAWVREGGASLLDADHTTVAAITESDPQ</sequence>
<comment type="caution">
    <text evidence="1">The sequence shown here is derived from an EMBL/GenBank/DDBJ whole genome shotgun (WGS) entry which is preliminary data.</text>
</comment>
<protein>
    <recommendedName>
        <fullName evidence="3">ESX-1 secretion-associated protein</fullName>
    </recommendedName>
</protein>
<gene>
    <name evidence="1" type="ORF">GCM10023353_20780</name>
</gene>
<proteinExistence type="predicted"/>
<accession>A0ABP9CNH4</accession>
<evidence type="ECO:0000313" key="1">
    <source>
        <dbReference type="EMBL" id="GAA4815111.1"/>
    </source>
</evidence>
<dbReference type="Proteomes" id="UP001500839">
    <property type="component" value="Unassembled WGS sequence"/>
</dbReference>
<reference evidence="2" key="1">
    <citation type="journal article" date="2019" name="Int. J. Syst. Evol. Microbiol.">
        <title>The Global Catalogue of Microorganisms (GCM) 10K type strain sequencing project: providing services to taxonomists for standard genome sequencing and annotation.</title>
        <authorList>
            <consortium name="The Broad Institute Genomics Platform"/>
            <consortium name="The Broad Institute Genome Sequencing Center for Infectious Disease"/>
            <person name="Wu L."/>
            <person name="Ma J."/>
        </authorList>
    </citation>
    <scope>NUCLEOTIDE SEQUENCE [LARGE SCALE GENOMIC DNA]</scope>
    <source>
        <strain evidence="2">JCM 18542</strain>
    </source>
</reference>
<evidence type="ECO:0000313" key="2">
    <source>
        <dbReference type="Proteomes" id="UP001500839"/>
    </source>
</evidence>
<organism evidence="1 2">
    <name type="scientific">Tomitella cavernea</name>
    <dbReference type="NCBI Taxonomy" id="1387982"/>
    <lineage>
        <taxon>Bacteria</taxon>
        <taxon>Bacillati</taxon>
        <taxon>Actinomycetota</taxon>
        <taxon>Actinomycetes</taxon>
        <taxon>Mycobacteriales</taxon>
        <taxon>Tomitella</taxon>
    </lineage>
</organism>
<keyword evidence="2" id="KW-1185">Reference proteome</keyword>
<dbReference type="EMBL" id="BAABKQ010000001">
    <property type="protein sequence ID" value="GAA4815111.1"/>
    <property type="molecule type" value="Genomic_DNA"/>
</dbReference>
<dbReference type="RefSeq" id="WP_200171177.1">
    <property type="nucleotide sequence ID" value="NZ_BAABKQ010000001.1"/>
</dbReference>